<dbReference type="GO" id="GO:0071542">
    <property type="term" value="P:dopaminergic neuron differentiation"/>
    <property type="evidence" value="ECO:0007669"/>
    <property type="project" value="TreeGrafter"/>
</dbReference>
<dbReference type="InterPro" id="IPR045333">
    <property type="entry name" value="ARMET-like"/>
</dbReference>
<evidence type="ECO:0000259" key="3">
    <source>
        <dbReference type="Pfam" id="PF10208"/>
    </source>
</evidence>
<dbReference type="PANTHER" id="PTHR12990">
    <property type="entry name" value="ARMET-LIKE PROTEIN"/>
    <property type="match status" value="1"/>
</dbReference>
<reference evidence="4" key="1">
    <citation type="journal article" date="2015" name="Sci. Rep.">
        <title>Tissue- and time-dependent transcription in Ixodes ricinus salivary glands and midguts when blood feeding on the vertebrate host.</title>
        <authorList>
            <person name="Kotsyfakis M."/>
            <person name="Schwarz A."/>
            <person name="Erhart J."/>
            <person name="Ribeiro J.M."/>
        </authorList>
    </citation>
    <scope>NUCLEOTIDE SEQUENCE</scope>
    <source>
        <tissue evidence="4">Salivary gland and midgut</tissue>
    </source>
</reference>
<evidence type="ECO:0000256" key="1">
    <source>
        <dbReference type="ARBA" id="ARBA00014267"/>
    </source>
</evidence>
<dbReference type="AlphaFoldDB" id="V5H3E4"/>
<feature type="domain" description="ARMET C-terminal" evidence="3">
    <location>
        <begin position="68"/>
        <end position="93"/>
    </location>
</feature>
<proteinExistence type="evidence at transcript level"/>
<dbReference type="GO" id="GO:0005783">
    <property type="term" value="C:endoplasmic reticulum"/>
    <property type="evidence" value="ECO:0007669"/>
    <property type="project" value="TreeGrafter"/>
</dbReference>
<organism evidence="4">
    <name type="scientific">Ixodes ricinus</name>
    <name type="common">Common tick</name>
    <name type="synonym">Acarus ricinus</name>
    <dbReference type="NCBI Taxonomy" id="34613"/>
    <lineage>
        <taxon>Eukaryota</taxon>
        <taxon>Metazoa</taxon>
        <taxon>Ecdysozoa</taxon>
        <taxon>Arthropoda</taxon>
        <taxon>Chelicerata</taxon>
        <taxon>Arachnida</taxon>
        <taxon>Acari</taxon>
        <taxon>Parasitiformes</taxon>
        <taxon>Ixodida</taxon>
        <taxon>Ixodoidea</taxon>
        <taxon>Ixodidae</taxon>
        <taxon>Ixodinae</taxon>
        <taxon>Ixodes</taxon>
    </lineage>
</organism>
<dbReference type="InterPro" id="IPR036361">
    <property type="entry name" value="SAP_dom_sf"/>
</dbReference>
<dbReference type="GO" id="GO:0005615">
    <property type="term" value="C:extracellular space"/>
    <property type="evidence" value="ECO:0007669"/>
    <property type="project" value="TreeGrafter"/>
</dbReference>
<feature type="non-terminal residue" evidence="4">
    <location>
        <position position="1"/>
    </location>
</feature>
<dbReference type="SUPFAM" id="SSF68906">
    <property type="entry name" value="SAP domain"/>
    <property type="match status" value="1"/>
</dbReference>
<accession>V5H3E4</accession>
<dbReference type="PANTHER" id="PTHR12990:SF5">
    <property type="entry name" value="MESENCEPHALIC ASTROCYTE-DERIVED NEUROTROPHIC FACTOR HOMOLOG"/>
    <property type="match status" value="1"/>
</dbReference>
<evidence type="ECO:0000313" key="4">
    <source>
        <dbReference type="EMBL" id="JAB77515.1"/>
    </source>
</evidence>
<dbReference type="GO" id="GO:0031175">
    <property type="term" value="P:neuron projection development"/>
    <property type="evidence" value="ECO:0007669"/>
    <property type="project" value="TreeGrafter"/>
</dbReference>
<evidence type="ECO:0000256" key="2">
    <source>
        <dbReference type="ARBA" id="ARBA00032923"/>
    </source>
</evidence>
<protein>
    <recommendedName>
        <fullName evidence="1">Mesencephalic astrocyte-derived neurotrophic factor homolog</fullName>
    </recommendedName>
    <alternativeName>
        <fullName evidence="2">MANF/CDNF-like protein</fullName>
    </alternativeName>
</protein>
<sequence>EYRFCYYVGGLEESAHEDCERTDKVHSVWGMSVHSKSAREKKKLVAKDSQESVTLKYPEGTSTVKYQWDLKKLEVKDLKKILSDWDERCEGCVVEDGRLMKKDRGS</sequence>
<dbReference type="EMBL" id="GANP01006953">
    <property type="protein sequence ID" value="JAB77515.1"/>
    <property type="molecule type" value="mRNA"/>
</dbReference>
<dbReference type="Pfam" id="PF10208">
    <property type="entry name" value="ARMET_C"/>
    <property type="match status" value="1"/>
</dbReference>
<name>V5H3E4_IXORI</name>
<dbReference type="Gene3D" id="1.10.720.30">
    <property type="entry name" value="SAP domain"/>
    <property type="match status" value="1"/>
</dbReference>
<dbReference type="InterPro" id="IPR019345">
    <property type="entry name" value="ARMET_C"/>
</dbReference>